<keyword evidence="2" id="KW-0472">Membrane</keyword>
<evidence type="ECO:0000259" key="3">
    <source>
        <dbReference type="Pfam" id="PF23321"/>
    </source>
</evidence>
<dbReference type="InterPro" id="IPR056264">
    <property type="entry name" value="R2_ABCA1-4-like"/>
</dbReference>
<keyword evidence="2" id="KW-0812">Transmembrane</keyword>
<dbReference type="GO" id="GO:0005319">
    <property type="term" value="F:lipid transporter activity"/>
    <property type="evidence" value="ECO:0007669"/>
    <property type="project" value="TreeGrafter"/>
</dbReference>
<keyword evidence="2" id="KW-1133">Transmembrane helix</keyword>
<dbReference type="PANTHER" id="PTHR19229">
    <property type="entry name" value="ATP-BINDING CASSETTE TRANSPORTER SUBFAMILY A ABCA"/>
    <property type="match status" value="1"/>
</dbReference>
<evidence type="ECO:0000256" key="1">
    <source>
        <dbReference type="SAM" id="MobiDB-lite"/>
    </source>
</evidence>
<reference evidence="4" key="1">
    <citation type="submission" date="2021-02" db="EMBL/GenBank/DDBJ databases">
        <authorList>
            <person name="Nowell W R."/>
        </authorList>
    </citation>
    <scope>NUCLEOTIDE SEQUENCE</scope>
</reference>
<dbReference type="EMBL" id="CAJOBI010151229">
    <property type="protein sequence ID" value="CAF4811618.1"/>
    <property type="molecule type" value="Genomic_DNA"/>
</dbReference>
<name>A0A8S3BK69_9BILA</name>
<dbReference type="GO" id="GO:0016020">
    <property type="term" value="C:membrane"/>
    <property type="evidence" value="ECO:0007669"/>
    <property type="project" value="InterPro"/>
</dbReference>
<evidence type="ECO:0000313" key="4">
    <source>
        <dbReference type="EMBL" id="CAF4811618.1"/>
    </source>
</evidence>
<dbReference type="Pfam" id="PF23321">
    <property type="entry name" value="R1_ABCA1"/>
    <property type="match status" value="1"/>
</dbReference>
<dbReference type="PANTHER" id="PTHR19229:SF250">
    <property type="entry name" value="ABC TRANSPORTER DOMAIN-CONTAINING PROTEIN-RELATED"/>
    <property type="match status" value="1"/>
</dbReference>
<dbReference type="AlphaFoldDB" id="A0A8S3BK69"/>
<organism evidence="4 5">
    <name type="scientific">Rotaria magnacalcarata</name>
    <dbReference type="NCBI Taxonomy" id="392030"/>
    <lineage>
        <taxon>Eukaryota</taxon>
        <taxon>Metazoa</taxon>
        <taxon>Spiralia</taxon>
        <taxon>Gnathifera</taxon>
        <taxon>Rotifera</taxon>
        <taxon>Eurotatoria</taxon>
        <taxon>Bdelloidea</taxon>
        <taxon>Philodinida</taxon>
        <taxon>Philodinidae</taxon>
        <taxon>Rotaria</taxon>
    </lineage>
</organism>
<comment type="caution">
    <text evidence="4">The sequence shown here is derived from an EMBL/GenBank/DDBJ whole genome shotgun (WGS) entry which is preliminary data.</text>
</comment>
<proteinExistence type="predicted"/>
<protein>
    <recommendedName>
        <fullName evidence="3">ABCA1-4-like C-terminal R2 regulatory domain-containing protein</fullName>
    </recommendedName>
</protein>
<gene>
    <name evidence="4" type="ORF">SMN809_LOCUS47618</name>
</gene>
<evidence type="ECO:0000313" key="5">
    <source>
        <dbReference type="Proteomes" id="UP000676336"/>
    </source>
</evidence>
<evidence type="ECO:0000256" key="2">
    <source>
        <dbReference type="SAM" id="Phobius"/>
    </source>
</evidence>
<dbReference type="GO" id="GO:0140359">
    <property type="term" value="F:ABC-type transporter activity"/>
    <property type="evidence" value="ECO:0007669"/>
    <property type="project" value="InterPro"/>
</dbReference>
<feature type="region of interest" description="Disordered" evidence="1">
    <location>
        <begin position="122"/>
        <end position="142"/>
    </location>
</feature>
<sequence>MFLKKRFGKGYSLTVDLKLKVQNKIKVVESKQFKDLNTFILQEIPDATLREQIGSEVTYSLKHEQRQKFERLFKQIEVNKERLTIGNYGLSDTTLEEVFLWVTELADQGKMDDLNDNVTAARKTGEPTQISSSNSDDSGLGGESNATMDGISIISGSSTQLPASTANLTPEKYAKITGRKLYFSQFQTLLLKRFHHTKRNWKVFLSHILLPLIFVAMSMGFTLLRPSQTFQRPWLLTPAMYENSAMFVK</sequence>
<feature type="domain" description="ABCA1-4-like C-terminal R2 regulatory" evidence="3">
    <location>
        <begin position="25"/>
        <end position="91"/>
    </location>
</feature>
<dbReference type="InterPro" id="IPR026082">
    <property type="entry name" value="ABCA"/>
</dbReference>
<dbReference type="Proteomes" id="UP000676336">
    <property type="component" value="Unassembled WGS sequence"/>
</dbReference>
<accession>A0A8S3BK69</accession>
<feature type="transmembrane region" description="Helical" evidence="2">
    <location>
        <begin position="203"/>
        <end position="224"/>
    </location>
</feature>